<dbReference type="Proteomes" id="UP000823674">
    <property type="component" value="Chromosome A08"/>
</dbReference>
<evidence type="ECO:0000313" key="2">
    <source>
        <dbReference type="EMBL" id="KAG5389259.1"/>
    </source>
</evidence>
<gene>
    <name evidence="2" type="primary">A08g507050.1_BraROA</name>
    <name evidence="2" type="ORF">IGI04_030800</name>
</gene>
<reference evidence="2 3" key="1">
    <citation type="submission" date="2021-03" db="EMBL/GenBank/DDBJ databases">
        <authorList>
            <person name="King G.J."/>
            <person name="Bancroft I."/>
            <person name="Baten A."/>
            <person name="Bloomfield J."/>
            <person name="Borpatragohain P."/>
            <person name="He Z."/>
            <person name="Irish N."/>
            <person name="Irwin J."/>
            <person name="Liu K."/>
            <person name="Mauleon R.P."/>
            <person name="Moore J."/>
            <person name="Morris R."/>
            <person name="Ostergaard L."/>
            <person name="Wang B."/>
            <person name="Wells R."/>
        </authorList>
    </citation>
    <scope>NUCLEOTIDE SEQUENCE [LARGE SCALE GENOMIC DNA]</scope>
    <source>
        <strain evidence="2">R-o-18</strain>
        <tissue evidence="2">Leaf</tissue>
    </source>
</reference>
<proteinExistence type="predicted"/>
<feature type="region of interest" description="Disordered" evidence="1">
    <location>
        <begin position="1"/>
        <end position="22"/>
    </location>
</feature>
<protein>
    <submittedName>
        <fullName evidence="2">Uncharacterized protein</fullName>
    </submittedName>
</protein>
<name>A0ABQ7LRU2_BRACM</name>
<organism evidence="2 3">
    <name type="scientific">Brassica rapa subsp. trilocularis</name>
    <dbReference type="NCBI Taxonomy" id="1813537"/>
    <lineage>
        <taxon>Eukaryota</taxon>
        <taxon>Viridiplantae</taxon>
        <taxon>Streptophyta</taxon>
        <taxon>Embryophyta</taxon>
        <taxon>Tracheophyta</taxon>
        <taxon>Spermatophyta</taxon>
        <taxon>Magnoliopsida</taxon>
        <taxon>eudicotyledons</taxon>
        <taxon>Gunneridae</taxon>
        <taxon>Pentapetalae</taxon>
        <taxon>rosids</taxon>
        <taxon>malvids</taxon>
        <taxon>Brassicales</taxon>
        <taxon>Brassicaceae</taxon>
        <taxon>Brassiceae</taxon>
        <taxon>Brassica</taxon>
    </lineage>
</organism>
<feature type="compositionally biased region" description="Basic and acidic residues" evidence="1">
    <location>
        <begin position="163"/>
        <end position="180"/>
    </location>
</feature>
<evidence type="ECO:0000256" key="1">
    <source>
        <dbReference type="SAM" id="MobiDB-lite"/>
    </source>
</evidence>
<feature type="region of interest" description="Disordered" evidence="1">
    <location>
        <begin position="311"/>
        <end position="332"/>
    </location>
</feature>
<keyword evidence="3" id="KW-1185">Reference proteome</keyword>
<feature type="region of interest" description="Disordered" evidence="1">
    <location>
        <begin position="256"/>
        <end position="275"/>
    </location>
</feature>
<dbReference type="EMBL" id="JADBGQ010000007">
    <property type="protein sequence ID" value="KAG5389259.1"/>
    <property type="molecule type" value="Genomic_DNA"/>
</dbReference>
<evidence type="ECO:0000313" key="3">
    <source>
        <dbReference type="Proteomes" id="UP000823674"/>
    </source>
</evidence>
<accession>A0ABQ7LRU2</accession>
<feature type="region of interest" description="Disordered" evidence="1">
    <location>
        <begin position="150"/>
        <end position="180"/>
    </location>
</feature>
<comment type="caution">
    <text evidence="2">The sequence shown here is derived from an EMBL/GenBank/DDBJ whole genome shotgun (WGS) entry which is preliminary data.</text>
</comment>
<sequence length="362" mass="40171">MKFVEQPNVHIRRQPRNDAAQDGLLAPKEVRIDREGLGPFRMEDSVPTRKRARPRKILSIEADRLRSVTGIAGQAVEAERALTIRVVAISSSKEEVEVEEDLRKRLIMDERTSGECTEPCKCEILVQIVHKPRLVQEYTKEFLDMAEKCKSKPAEGGEDDREGDGSKEIPERSSAEKSRRQEALAVDDLSLSLPALPLPLFSLLTASLSPLSLLAVSSREWWWWPLGVGKNRGTGKIESRRVLAGRGHNTLQRRSVPEELGDGPTRAGDFTGSSKKRGGMVRLSCVADRLHRLSVVTRGFSFRIEPTISGNVNGEEGNAPETHGTRNGTHGDVGKIDMCVLNSVPWNPGRKWGRGGCFKITR</sequence>